<feature type="domain" description="YknX-like C-terminal permuted SH3-like" evidence="7">
    <location>
        <begin position="303"/>
        <end position="371"/>
    </location>
</feature>
<dbReference type="Pfam" id="PF25982">
    <property type="entry name" value="HH_YknX"/>
    <property type="match status" value="1"/>
</dbReference>
<evidence type="ECO:0000256" key="4">
    <source>
        <dbReference type="SAM" id="Coils"/>
    </source>
</evidence>
<dbReference type="EMBL" id="JAAVUM010000012">
    <property type="protein sequence ID" value="NKE07048.1"/>
    <property type="molecule type" value="Genomic_DNA"/>
</dbReference>
<dbReference type="RefSeq" id="WP_167833458.1">
    <property type="nucleotide sequence ID" value="NZ_JAAVUM010000012.1"/>
</dbReference>
<comment type="caution">
    <text evidence="9">The sequence shown here is derived from an EMBL/GenBank/DDBJ whole genome shotgun (WGS) entry which is preliminary data.</text>
</comment>
<dbReference type="Gene3D" id="2.40.30.170">
    <property type="match status" value="1"/>
</dbReference>
<dbReference type="AlphaFoldDB" id="A0A846TDA0"/>
<feature type="domain" description="YknX-like alpha-helical hairpin" evidence="5">
    <location>
        <begin position="95"/>
        <end position="177"/>
    </location>
</feature>
<dbReference type="PANTHER" id="PTHR32347">
    <property type="entry name" value="EFFLUX SYSTEM COMPONENT YKNX-RELATED"/>
    <property type="match status" value="1"/>
</dbReference>
<evidence type="ECO:0000259" key="7">
    <source>
        <dbReference type="Pfam" id="PF25989"/>
    </source>
</evidence>
<sequence>MNKKIWIAIGVASLVLLMAGVSIYRQAFAKGPEVKVVNPAKEEIADEIMIPGTVVLEEEQKVYASPEKGKLAEILVKEGETVKKGDVLAKYDASALNLELERVKLQAESGYLRINQLDKKIKDVREKESELSKQIGKKAAKEQTEAEVDQLDAEKRLANIDLRQVLLQQKDAESRLKDLEIKSLIDGVVLQVNEENPADPAAAVKPVIHIGNLDAKGATGYLSEFDSMKVKEGQKVKLHSDVLPDEEWNGVVEEIAVFPEETQAQALVETTAAQYPIKVKVSGMDMKPGFQLIMEIETERKEALTVPAEAVLTDKDTVYVFIVKEGKSHKQEIETGIAFGSKMEVISGLIEEDQVIANPSDNLKDGMEVSVK</sequence>
<keyword evidence="3 4" id="KW-0175">Coiled coil</keyword>
<organism evidence="9 10">
    <name type="scientific">Mesobacillus selenatarsenatis</name>
    <dbReference type="NCBI Taxonomy" id="388741"/>
    <lineage>
        <taxon>Bacteria</taxon>
        <taxon>Bacillati</taxon>
        <taxon>Bacillota</taxon>
        <taxon>Bacilli</taxon>
        <taxon>Bacillales</taxon>
        <taxon>Bacillaceae</taxon>
        <taxon>Mesobacillus</taxon>
    </lineage>
</organism>
<evidence type="ECO:0000256" key="3">
    <source>
        <dbReference type="ARBA" id="ARBA00023054"/>
    </source>
</evidence>
<comment type="similarity">
    <text evidence="2">Belongs to the membrane fusion protein (MFP) (TC 8.A.1) family.</text>
</comment>
<evidence type="ECO:0000313" key="9">
    <source>
        <dbReference type="EMBL" id="NKE07048.1"/>
    </source>
</evidence>
<proteinExistence type="inferred from homology"/>
<evidence type="ECO:0000256" key="2">
    <source>
        <dbReference type="ARBA" id="ARBA00009477"/>
    </source>
</evidence>
<name>A0A846TDA0_9BACI</name>
<dbReference type="GO" id="GO:0030313">
    <property type="term" value="C:cell envelope"/>
    <property type="evidence" value="ECO:0007669"/>
    <property type="project" value="UniProtKB-SubCell"/>
</dbReference>
<dbReference type="GO" id="GO:0022857">
    <property type="term" value="F:transmembrane transporter activity"/>
    <property type="evidence" value="ECO:0007669"/>
    <property type="project" value="InterPro"/>
</dbReference>
<dbReference type="InterPro" id="IPR011053">
    <property type="entry name" value="Single_hybrid_motif"/>
</dbReference>
<evidence type="ECO:0000259" key="8">
    <source>
        <dbReference type="Pfam" id="PF25990"/>
    </source>
</evidence>
<dbReference type="NCBIfam" id="TIGR01730">
    <property type="entry name" value="RND_mfp"/>
    <property type="match status" value="1"/>
</dbReference>
<gene>
    <name evidence="9" type="ORF">GWK17_16490</name>
</gene>
<feature type="domain" description="YknX-like beta-barrel" evidence="8">
    <location>
        <begin position="219"/>
        <end position="296"/>
    </location>
</feature>
<dbReference type="Pfam" id="PF25989">
    <property type="entry name" value="YknX_C"/>
    <property type="match status" value="1"/>
</dbReference>
<dbReference type="PRINTS" id="PR01490">
    <property type="entry name" value="RTXTOXIND"/>
</dbReference>
<dbReference type="PANTHER" id="PTHR32347:SF14">
    <property type="entry name" value="EFFLUX SYSTEM COMPONENT YKNX-RELATED"/>
    <property type="match status" value="1"/>
</dbReference>
<dbReference type="Gene3D" id="1.10.287.470">
    <property type="entry name" value="Helix hairpin bin"/>
    <property type="match status" value="1"/>
</dbReference>
<dbReference type="Gene3D" id="2.40.420.20">
    <property type="match status" value="1"/>
</dbReference>
<evidence type="ECO:0000259" key="6">
    <source>
        <dbReference type="Pfam" id="PF25984"/>
    </source>
</evidence>
<dbReference type="Pfam" id="PF25990">
    <property type="entry name" value="Beta-barrel_YknX"/>
    <property type="match status" value="1"/>
</dbReference>
<dbReference type="InterPro" id="IPR006143">
    <property type="entry name" value="RND_pump_MFP"/>
</dbReference>
<dbReference type="InterPro" id="IPR058639">
    <property type="entry name" value="BSH_YknX-like"/>
</dbReference>
<accession>A0A846TDA0</accession>
<dbReference type="GO" id="GO:0016020">
    <property type="term" value="C:membrane"/>
    <property type="evidence" value="ECO:0007669"/>
    <property type="project" value="InterPro"/>
</dbReference>
<dbReference type="Gene3D" id="2.40.50.100">
    <property type="match status" value="1"/>
</dbReference>
<evidence type="ECO:0000313" key="10">
    <source>
        <dbReference type="Proteomes" id="UP000587942"/>
    </source>
</evidence>
<comment type="subcellular location">
    <subcellularLocation>
        <location evidence="1">Cell envelope</location>
    </subcellularLocation>
</comment>
<dbReference type="InterPro" id="IPR058637">
    <property type="entry name" value="YknX-like_C"/>
</dbReference>
<dbReference type="Proteomes" id="UP000587942">
    <property type="component" value="Unassembled WGS sequence"/>
</dbReference>
<feature type="coiled-coil region" evidence="4">
    <location>
        <begin position="88"/>
        <end position="182"/>
    </location>
</feature>
<evidence type="ECO:0000256" key="1">
    <source>
        <dbReference type="ARBA" id="ARBA00004196"/>
    </source>
</evidence>
<dbReference type="InterPro" id="IPR058638">
    <property type="entry name" value="HH_YknX-like"/>
</dbReference>
<feature type="domain" description="YknX-like barrel-sandwich hybrid" evidence="6">
    <location>
        <begin position="60"/>
        <end position="211"/>
    </location>
</feature>
<dbReference type="Pfam" id="PF25984">
    <property type="entry name" value="BSH_YknX"/>
    <property type="match status" value="1"/>
</dbReference>
<protein>
    <submittedName>
        <fullName evidence="9">Efflux RND transporter periplasmic adaptor subunit</fullName>
    </submittedName>
</protein>
<dbReference type="InterPro" id="IPR058636">
    <property type="entry name" value="Beta-barrel_YknX"/>
</dbReference>
<reference evidence="9 10" key="1">
    <citation type="submission" date="2020-03" db="EMBL/GenBank/DDBJ databases">
        <authorList>
            <person name="Sun Q."/>
        </authorList>
    </citation>
    <scope>NUCLEOTIDE SEQUENCE [LARGE SCALE GENOMIC DNA]</scope>
    <source>
        <strain evidence="9 10">KACC 21451</strain>
    </source>
</reference>
<evidence type="ECO:0000259" key="5">
    <source>
        <dbReference type="Pfam" id="PF25982"/>
    </source>
</evidence>
<dbReference type="InterPro" id="IPR050465">
    <property type="entry name" value="UPF0194_transport"/>
</dbReference>
<dbReference type="SUPFAM" id="SSF51230">
    <property type="entry name" value="Single hybrid motif"/>
    <property type="match status" value="1"/>
</dbReference>